<evidence type="ECO:0000313" key="2">
    <source>
        <dbReference type="Proteomes" id="UP000298493"/>
    </source>
</evidence>
<dbReference type="Proteomes" id="UP000298493">
    <property type="component" value="Unassembled WGS sequence"/>
</dbReference>
<name>A0A4Z1PWQ9_9PEZI</name>
<gene>
    <name evidence="1" type="ORF">E6O75_ATG00637</name>
</gene>
<comment type="caution">
    <text evidence="1">The sequence shown here is derived from an EMBL/GenBank/DDBJ whole genome shotgun (WGS) entry which is preliminary data.</text>
</comment>
<proteinExistence type="predicted"/>
<keyword evidence="2" id="KW-1185">Reference proteome</keyword>
<dbReference type="EMBL" id="SNSC02000001">
    <property type="protein sequence ID" value="TID27870.1"/>
    <property type="molecule type" value="Genomic_DNA"/>
</dbReference>
<accession>A0A4Z1PWQ9</accession>
<protein>
    <submittedName>
        <fullName evidence="1">Uncharacterized protein</fullName>
    </submittedName>
</protein>
<sequence length="147" mass="16095">MHSGGIGVQNFDQYSFILCDIPPTFYFLGSGTPLGAFIPSQSKSCAILGKSSIMQVVPFTVLRQFWIETGTIKRTSHLIPSTYRPTSHSRAPKHILPSVRVARRTRCDTCIAVVFPGFILAQTAECNSINPTAALIAWSQSQTSPHI</sequence>
<evidence type="ECO:0000313" key="1">
    <source>
        <dbReference type="EMBL" id="TID27870.1"/>
    </source>
</evidence>
<reference evidence="1 2" key="1">
    <citation type="submission" date="2019-04" db="EMBL/GenBank/DDBJ databases">
        <title>High contiguity whole genome sequence and gene annotation resource for two Venturia nashicola isolates.</title>
        <authorList>
            <person name="Prokchorchik M."/>
            <person name="Won K."/>
            <person name="Lee Y."/>
            <person name="Choi E.D."/>
            <person name="Segonzac C."/>
            <person name="Sohn K.H."/>
        </authorList>
    </citation>
    <scope>NUCLEOTIDE SEQUENCE [LARGE SCALE GENOMIC DNA]</scope>
    <source>
        <strain evidence="1 2">PRI2</strain>
    </source>
</reference>
<organism evidence="1 2">
    <name type="scientific">Venturia nashicola</name>
    <dbReference type="NCBI Taxonomy" id="86259"/>
    <lineage>
        <taxon>Eukaryota</taxon>
        <taxon>Fungi</taxon>
        <taxon>Dikarya</taxon>
        <taxon>Ascomycota</taxon>
        <taxon>Pezizomycotina</taxon>
        <taxon>Dothideomycetes</taxon>
        <taxon>Pleosporomycetidae</taxon>
        <taxon>Venturiales</taxon>
        <taxon>Venturiaceae</taxon>
        <taxon>Venturia</taxon>
    </lineage>
</organism>
<dbReference type="AlphaFoldDB" id="A0A4Z1PWQ9"/>